<dbReference type="GO" id="GO:0005164">
    <property type="term" value="F:tumor necrosis factor receptor binding"/>
    <property type="evidence" value="ECO:0007669"/>
    <property type="project" value="InterPro"/>
</dbReference>
<evidence type="ECO:0000256" key="6">
    <source>
        <dbReference type="ARBA" id="ARBA00023180"/>
    </source>
</evidence>
<keyword evidence="11" id="KW-1185">Reference proteome</keyword>
<keyword evidence="8" id="KW-1133">Transmembrane helix</keyword>
<evidence type="ECO:0000256" key="7">
    <source>
        <dbReference type="SAM" id="MobiDB-lite"/>
    </source>
</evidence>
<keyword evidence="3" id="KW-0202">Cytokine</keyword>
<dbReference type="AlphaFoldDB" id="V8NXK5"/>
<dbReference type="PROSITE" id="PS50049">
    <property type="entry name" value="THD_2"/>
    <property type="match status" value="2"/>
</dbReference>
<protein>
    <submittedName>
        <fullName evidence="10">Tumor necrosis factor ligand superfamily member 12</fullName>
    </submittedName>
</protein>
<evidence type="ECO:0000256" key="8">
    <source>
        <dbReference type="SAM" id="Phobius"/>
    </source>
</evidence>
<evidence type="ECO:0000256" key="5">
    <source>
        <dbReference type="ARBA" id="ARBA00023157"/>
    </source>
</evidence>
<feature type="domain" description="THD" evidence="9">
    <location>
        <begin position="1"/>
        <end position="123"/>
    </location>
</feature>
<organism evidence="10 11">
    <name type="scientific">Ophiophagus hannah</name>
    <name type="common">King cobra</name>
    <name type="synonym">Naja hannah</name>
    <dbReference type="NCBI Taxonomy" id="8665"/>
    <lineage>
        <taxon>Eukaryota</taxon>
        <taxon>Metazoa</taxon>
        <taxon>Chordata</taxon>
        <taxon>Craniata</taxon>
        <taxon>Vertebrata</taxon>
        <taxon>Euteleostomi</taxon>
        <taxon>Lepidosauria</taxon>
        <taxon>Squamata</taxon>
        <taxon>Bifurcata</taxon>
        <taxon>Unidentata</taxon>
        <taxon>Episquamata</taxon>
        <taxon>Toxicofera</taxon>
        <taxon>Serpentes</taxon>
        <taxon>Colubroidea</taxon>
        <taxon>Elapidae</taxon>
        <taxon>Elapinae</taxon>
        <taxon>Ophiophagus</taxon>
    </lineage>
</organism>
<comment type="caution">
    <text evidence="10">The sequence shown here is derived from an EMBL/GenBank/DDBJ whole genome shotgun (WGS) entry which is preliminary data.</text>
</comment>
<evidence type="ECO:0000256" key="2">
    <source>
        <dbReference type="ARBA" id="ARBA00008670"/>
    </source>
</evidence>
<keyword evidence="8" id="KW-0812">Transmembrane</keyword>
<dbReference type="GO" id="GO:0006955">
    <property type="term" value="P:immune response"/>
    <property type="evidence" value="ECO:0007669"/>
    <property type="project" value="InterPro"/>
</dbReference>
<dbReference type="SUPFAM" id="SSF49842">
    <property type="entry name" value="TNF-like"/>
    <property type="match status" value="2"/>
</dbReference>
<keyword evidence="5" id="KW-1015">Disulfide bond</keyword>
<feature type="non-terminal residue" evidence="10">
    <location>
        <position position="1"/>
    </location>
</feature>
<evidence type="ECO:0000313" key="10">
    <source>
        <dbReference type="EMBL" id="ETE66969.1"/>
    </source>
</evidence>
<feature type="domain" description="THD" evidence="9">
    <location>
        <begin position="236"/>
        <end position="369"/>
    </location>
</feature>
<evidence type="ECO:0000256" key="3">
    <source>
        <dbReference type="ARBA" id="ARBA00022514"/>
    </source>
</evidence>
<dbReference type="Pfam" id="PF00229">
    <property type="entry name" value="TNF"/>
    <property type="match status" value="1"/>
</dbReference>
<proteinExistence type="inferred from homology"/>
<feature type="compositionally biased region" description="Polar residues" evidence="7">
    <location>
        <begin position="216"/>
        <end position="225"/>
    </location>
</feature>
<comment type="similarity">
    <text evidence="2">Belongs to the tumor necrosis factor family.</text>
</comment>
<dbReference type="EMBL" id="AZIM01001416">
    <property type="protein sequence ID" value="ETE66969.1"/>
    <property type="molecule type" value="Genomic_DNA"/>
</dbReference>
<gene>
    <name evidence="10" type="primary">Tnfsf12</name>
    <name evidence="10" type="ORF">L345_07230</name>
</gene>
<dbReference type="PROSITE" id="PS00251">
    <property type="entry name" value="THD_1"/>
    <property type="match status" value="1"/>
</dbReference>
<evidence type="ECO:0000256" key="4">
    <source>
        <dbReference type="ARBA" id="ARBA00022525"/>
    </source>
</evidence>
<dbReference type="Gene3D" id="2.60.120.40">
    <property type="match status" value="2"/>
</dbReference>
<comment type="subcellular location">
    <subcellularLocation>
        <location evidence="1">Secreted</location>
    </subcellularLocation>
</comment>
<name>V8NXK5_OPHHA</name>
<dbReference type="GO" id="GO:0016020">
    <property type="term" value="C:membrane"/>
    <property type="evidence" value="ECO:0007669"/>
    <property type="project" value="InterPro"/>
</dbReference>
<dbReference type="InterPro" id="IPR021184">
    <property type="entry name" value="TNF_CS"/>
</dbReference>
<dbReference type="InterPro" id="IPR008983">
    <property type="entry name" value="Tumour_necrosis_fac-like_dom"/>
</dbReference>
<feature type="region of interest" description="Disordered" evidence="7">
    <location>
        <begin position="216"/>
        <end position="235"/>
    </location>
</feature>
<dbReference type="PANTHER" id="PTHR15151:SF20">
    <property type="entry name" value="TUMOR NECROSIS FACTOR LIGAND SUPERFAMILY MEMBER 12"/>
    <property type="match status" value="1"/>
</dbReference>
<dbReference type="Proteomes" id="UP000018936">
    <property type="component" value="Unassembled WGS sequence"/>
</dbReference>
<sequence>ANGTIRGWAEAKLNATNPLRYDNSRGEFTVIKRGLYYLYCQVHFNEEKTVYMKLDVMLSGQLALRCLEQFPPTSSGPQEAELHVCQVSGLLLLRPEASIRLRTIPDVRLKADRYLTYFGLFQDLAAVGQEAPQEKPRSGKKVERMMPLKIWRGGLNPFSGLDSWGVRQRPPTPWAVVGALAVGLLACLFMLFSIQASLESLKEELAMLRREGVCQASGTDGQQDASDSRQRDVGGPVAHALRTRWTRDVAKIPQQEPLMRPRKEGDATEIWWTPFLQQGRALEPSGQEVVVRHTGLYFVYSQVLFHDPTFTMGQVLRRVALGRPDQILFRCIQRVFHLQQGDRLSLSIPRFNASFDISTHGTFLGVLRL</sequence>
<dbReference type="PANTHER" id="PTHR15151">
    <property type="entry name" value="PROTEIN EIGER"/>
    <property type="match status" value="1"/>
</dbReference>
<dbReference type="InterPro" id="IPR051748">
    <property type="entry name" value="TNF_Ligand_Superfamily"/>
</dbReference>
<dbReference type="GO" id="GO:0005125">
    <property type="term" value="F:cytokine activity"/>
    <property type="evidence" value="ECO:0007669"/>
    <property type="project" value="UniProtKB-KW"/>
</dbReference>
<evidence type="ECO:0000259" key="9">
    <source>
        <dbReference type="PROSITE" id="PS50049"/>
    </source>
</evidence>
<keyword evidence="4" id="KW-0964">Secreted</keyword>
<evidence type="ECO:0000313" key="11">
    <source>
        <dbReference type="Proteomes" id="UP000018936"/>
    </source>
</evidence>
<reference evidence="10 11" key="1">
    <citation type="journal article" date="2013" name="Proc. Natl. Acad. Sci. U.S.A.">
        <title>The king cobra genome reveals dynamic gene evolution and adaptation in the snake venom system.</title>
        <authorList>
            <person name="Vonk F.J."/>
            <person name="Casewell N.R."/>
            <person name="Henkel C.V."/>
            <person name="Heimberg A.M."/>
            <person name="Jansen H.J."/>
            <person name="McCleary R.J."/>
            <person name="Kerkkamp H.M."/>
            <person name="Vos R.A."/>
            <person name="Guerreiro I."/>
            <person name="Calvete J.J."/>
            <person name="Wuster W."/>
            <person name="Woods A.E."/>
            <person name="Logan J.M."/>
            <person name="Harrison R.A."/>
            <person name="Castoe T.A."/>
            <person name="de Koning A.P."/>
            <person name="Pollock D.D."/>
            <person name="Yandell M."/>
            <person name="Calderon D."/>
            <person name="Renjifo C."/>
            <person name="Currier R.B."/>
            <person name="Salgado D."/>
            <person name="Pla D."/>
            <person name="Sanz L."/>
            <person name="Hyder A.S."/>
            <person name="Ribeiro J.M."/>
            <person name="Arntzen J.W."/>
            <person name="van den Thillart G.E."/>
            <person name="Boetzer M."/>
            <person name="Pirovano W."/>
            <person name="Dirks R.P."/>
            <person name="Spaink H.P."/>
            <person name="Duboule D."/>
            <person name="McGlinn E."/>
            <person name="Kini R.M."/>
            <person name="Richardson M.K."/>
        </authorList>
    </citation>
    <scope>NUCLEOTIDE SEQUENCE</scope>
    <source>
        <tissue evidence="10">Blood</tissue>
    </source>
</reference>
<dbReference type="OrthoDB" id="6159739at2759"/>
<dbReference type="SMART" id="SM00207">
    <property type="entry name" value="TNF"/>
    <property type="match status" value="1"/>
</dbReference>
<dbReference type="GO" id="GO:0005615">
    <property type="term" value="C:extracellular space"/>
    <property type="evidence" value="ECO:0007669"/>
    <property type="project" value="UniProtKB-KW"/>
</dbReference>
<feature type="transmembrane region" description="Helical" evidence="8">
    <location>
        <begin position="174"/>
        <end position="194"/>
    </location>
</feature>
<evidence type="ECO:0000256" key="1">
    <source>
        <dbReference type="ARBA" id="ARBA00004613"/>
    </source>
</evidence>
<keyword evidence="8" id="KW-0472">Membrane</keyword>
<keyword evidence="6" id="KW-0325">Glycoprotein</keyword>
<dbReference type="InterPro" id="IPR006052">
    <property type="entry name" value="TNF_dom"/>
</dbReference>
<dbReference type="GO" id="GO:0097191">
    <property type="term" value="P:extrinsic apoptotic signaling pathway"/>
    <property type="evidence" value="ECO:0007669"/>
    <property type="project" value="TreeGrafter"/>
</dbReference>
<accession>V8NXK5</accession>